<reference evidence="3 6" key="3">
    <citation type="journal article" date="2014" name="Environ. Microbiol.">
        <title>Halorhabdus tiamatea: proteogenomics and glycosidase activity measurements identify the first cultivated euryarchaeon from a deep-sea anoxic brine lake as potential polysaccharide degrader.</title>
        <authorList>
            <person name="Werner J."/>
            <person name="Ferrer M."/>
            <person name="Michel G."/>
            <person name="Mann A.J."/>
            <person name="Huang S."/>
            <person name="Juarez S."/>
            <person name="Ciordia S."/>
            <person name="Albar J.P."/>
            <person name="Alcaide M."/>
            <person name="La Cono V."/>
            <person name="Yakimov M.M."/>
            <person name="Antunes A."/>
            <person name="Taborda M."/>
            <person name="Da Costa M.S."/>
            <person name="Amann R.I."/>
            <person name="Gloeckner F.O."/>
            <person name="Golyshina O.V."/>
            <person name="Golyshin P.N."/>
            <person name="Teeling H."/>
        </authorList>
    </citation>
    <scope>NUCLEOTIDE SEQUENCE [LARGE SCALE GENOMIC DNA]</scope>
    <source>
        <strain evidence="6">SARL4B</strain>
        <strain evidence="3">Type strain: SARL4B</strain>
    </source>
</reference>
<name>F7PNL1_9EURY</name>
<dbReference type="Pfam" id="PF01637">
    <property type="entry name" value="ATPase_2"/>
    <property type="match status" value="1"/>
</dbReference>
<dbReference type="InterPro" id="IPR011579">
    <property type="entry name" value="ATPase_dom"/>
</dbReference>
<dbReference type="PANTHER" id="PTHR34704:SF1">
    <property type="entry name" value="ATPASE"/>
    <property type="match status" value="1"/>
</dbReference>
<dbReference type="EMBL" id="HF571520">
    <property type="protein sequence ID" value="CCQ33753.1"/>
    <property type="molecule type" value="Genomic_DNA"/>
</dbReference>
<dbReference type="SUPFAM" id="SSF52540">
    <property type="entry name" value="P-loop containing nucleoside triphosphate hydrolases"/>
    <property type="match status" value="1"/>
</dbReference>
<evidence type="ECO:0000313" key="3">
    <source>
        <dbReference type="EMBL" id="CCQ33753.1"/>
    </source>
</evidence>
<dbReference type="AlphaFoldDB" id="F7PNL1"/>
<dbReference type="HOGENOM" id="CLU_041137_3_0_2"/>
<dbReference type="STRING" id="1033806.HTIA_1626"/>
<dbReference type="RefSeq" id="WP_008527615.1">
    <property type="nucleotide sequence ID" value="NC_021921.1"/>
</dbReference>
<dbReference type="SUPFAM" id="SSF52980">
    <property type="entry name" value="Restriction endonuclease-like"/>
    <property type="match status" value="1"/>
</dbReference>
<dbReference type="Gene3D" id="3.40.50.300">
    <property type="entry name" value="P-loop containing nucleotide triphosphate hydrolases"/>
    <property type="match status" value="1"/>
</dbReference>
<evidence type="ECO:0000259" key="1">
    <source>
        <dbReference type="Pfam" id="PF01637"/>
    </source>
</evidence>
<proteinExistence type="predicted"/>
<protein>
    <submittedName>
        <fullName evidence="3">Archaeal ATPase</fullName>
    </submittedName>
    <submittedName>
        <fullName evidence="4">DEXX-box atpase protein</fullName>
    </submittedName>
</protein>
<evidence type="ECO:0000259" key="2">
    <source>
        <dbReference type="Pfam" id="PF03008"/>
    </source>
</evidence>
<dbReference type="GO" id="GO:0005524">
    <property type="term" value="F:ATP binding"/>
    <property type="evidence" value="ECO:0007669"/>
    <property type="project" value="InterPro"/>
</dbReference>
<gene>
    <name evidence="4" type="ORF">HLRTI_002736</name>
    <name evidence="3" type="ORF">HTIA_1626</name>
</gene>
<dbReference type="InterPro" id="IPR036390">
    <property type="entry name" value="WH_DNA-bd_sf"/>
</dbReference>
<dbReference type="Pfam" id="PF03008">
    <property type="entry name" value="DUF234"/>
    <property type="match status" value="1"/>
</dbReference>
<feature type="domain" description="ATPase" evidence="1">
    <location>
        <begin position="5"/>
        <end position="199"/>
    </location>
</feature>
<dbReference type="Proteomes" id="UP000015381">
    <property type="component" value="Chromosome I"/>
</dbReference>
<evidence type="ECO:0000313" key="6">
    <source>
        <dbReference type="Proteomes" id="UP000015381"/>
    </source>
</evidence>
<keyword evidence="6" id="KW-1185">Reference proteome</keyword>
<reference evidence="4 5" key="1">
    <citation type="journal article" date="2011" name="J. Bacteriol.">
        <title>Genome sequence of Halorhabdus tiamatea, the first archaeon isolated from a deep-sea anoxic brine lake.</title>
        <authorList>
            <person name="Antunes A."/>
            <person name="Alam I."/>
            <person name="Bajic V.B."/>
            <person name="Stingl U."/>
        </authorList>
    </citation>
    <scope>NUCLEOTIDE SEQUENCE [LARGE SCALE GENOMIC DNA]</scope>
    <source>
        <strain evidence="4 5">SARL4B</strain>
    </source>
</reference>
<reference evidence="4 5" key="2">
    <citation type="journal article" date="2013" name="PLoS ONE">
        <title>INDIGO - INtegrated Data Warehouse of MIcrobial GenOmes with Examples from the Red Sea Extremophiles.</title>
        <authorList>
            <person name="Alam I."/>
            <person name="Antunes A."/>
            <person name="Kamau A.A."/>
            <person name="Ba Alawi W."/>
            <person name="Kalkatawi M."/>
            <person name="Stingl U."/>
            <person name="Bajic V.B."/>
        </authorList>
    </citation>
    <scope>NUCLEOTIDE SEQUENCE [LARGE SCALE GENOMIC DNA]</scope>
    <source>
        <strain evidence="4 5">SARL4B</strain>
    </source>
</reference>
<evidence type="ECO:0000313" key="4">
    <source>
        <dbReference type="EMBL" id="ERJ05294.1"/>
    </source>
</evidence>
<dbReference type="OrthoDB" id="132045at2157"/>
<sequence>MTEGFVDRADELDFLRDAVRSDGFELILLYGRRRVGKTELAKAVLEEHDGIYHVVVEEEGSKQRESLVASISQSVSSYTPAVADWEDVFEWFVSVADGEVLVIDEFPRLIAEDDSIPSRFQKFVDEYLQTTDITLILTGSSIGMMEDLMAYENPLYGRRTGQIDLRAFSFRDAVPLLPGEFEDQIQFFSVFGGIPFYLDQIDPEKALMENVRDRICDRNAVLNQEPRMLVKQEFRSPARYLSILESVASGKTRPKRIADDTDIPLQSISKYLAKLESIRLLEHTKPVTSRNTRSRDGIYTLGDHFFEFWYRFIYPNMSDVVRDPDAFVESLDLRQFVGRQFEDICREVIDAEANYPKIGSWWYEEDEIDVVALDEDRDRILFGEAKWRSTEVGSSELERLRAKSERVRWRSDQREERFALFSKRGFTDNLREEAADGDVALYDLDRIERVFTASR</sequence>
<dbReference type="eggNOG" id="arCOG03166">
    <property type="taxonomic scope" value="Archaea"/>
</dbReference>
<dbReference type="InterPro" id="IPR027417">
    <property type="entry name" value="P-loop_NTPase"/>
</dbReference>
<organism evidence="4 5">
    <name type="scientific">Halorhabdus tiamatea SARL4B</name>
    <dbReference type="NCBI Taxonomy" id="1033806"/>
    <lineage>
        <taxon>Archaea</taxon>
        <taxon>Methanobacteriati</taxon>
        <taxon>Methanobacteriota</taxon>
        <taxon>Stenosarchaea group</taxon>
        <taxon>Halobacteria</taxon>
        <taxon>Halobacteriales</taxon>
        <taxon>Haloarculaceae</taxon>
        <taxon>Halorhabdus</taxon>
    </lineage>
</organism>
<accession>F7PNL1</accession>
<dbReference type="PANTHER" id="PTHR34704">
    <property type="entry name" value="ATPASE"/>
    <property type="match status" value="1"/>
</dbReference>
<dbReference type="InterPro" id="IPR004256">
    <property type="entry name" value="DUF234"/>
</dbReference>
<dbReference type="InterPro" id="IPR011335">
    <property type="entry name" value="Restrct_endonuc-II-like"/>
</dbReference>
<evidence type="ECO:0000313" key="5">
    <source>
        <dbReference type="Proteomes" id="UP000003861"/>
    </source>
</evidence>
<feature type="domain" description="DUF234" evidence="2">
    <location>
        <begin position="309"/>
        <end position="390"/>
    </location>
</feature>
<dbReference type="SUPFAM" id="SSF46785">
    <property type="entry name" value="Winged helix' DNA-binding domain"/>
    <property type="match status" value="1"/>
</dbReference>
<dbReference type="KEGG" id="hti:HTIA_1626"/>
<dbReference type="Proteomes" id="UP000003861">
    <property type="component" value="Unassembled WGS sequence"/>
</dbReference>
<dbReference type="PATRIC" id="fig|1033806.12.peg.1614"/>
<dbReference type="EMBL" id="AFNT02000038">
    <property type="protein sequence ID" value="ERJ05294.1"/>
    <property type="molecule type" value="Genomic_DNA"/>
</dbReference>
<dbReference type="GeneID" id="23799824"/>